<dbReference type="FunFam" id="3.40.50.720:FF:000388">
    <property type="entry name" value="Cinnamoyl-CoA reductase-like SNL6"/>
    <property type="match status" value="1"/>
</dbReference>
<dbReference type="InterPro" id="IPR002225">
    <property type="entry name" value="3Beta_OHSteriod_DH/Estase"/>
</dbReference>
<dbReference type="InterPro" id="IPR050425">
    <property type="entry name" value="NAD(P)_dehydrat-like"/>
</dbReference>
<dbReference type="PANTHER" id="PTHR10366">
    <property type="entry name" value="NAD DEPENDENT EPIMERASE/DEHYDRATASE"/>
    <property type="match status" value="1"/>
</dbReference>
<dbReference type="InterPro" id="IPR036291">
    <property type="entry name" value="NAD(P)-bd_dom_sf"/>
</dbReference>
<gene>
    <name evidence="5" type="ORF">HS088_TW12G00828</name>
</gene>
<dbReference type="InParanoid" id="A0A7J7D057"/>
<accession>A0A7J7D057</accession>
<comment type="similarity">
    <text evidence="3">Belongs to the 3-beta-HSD family.</text>
</comment>
<evidence type="ECO:0000259" key="4">
    <source>
        <dbReference type="Pfam" id="PF01073"/>
    </source>
</evidence>
<dbReference type="EMBL" id="JAAARO010000012">
    <property type="protein sequence ID" value="KAF5739619.1"/>
    <property type="molecule type" value="Genomic_DNA"/>
</dbReference>
<dbReference type="AlphaFoldDB" id="A0A7J7D057"/>
<evidence type="ECO:0000313" key="6">
    <source>
        <dbReference type="Proteomes" id="UP000593562"/>
    </source>
</evidence>
<sequence length="365" mass="40552">MRIVRPEEIMGTDLEDHHRALQAFAGGGVHWRKDEEELKDWRVSSKVVNDCEEEKKIVCVTSGVSYLGLAIVNKLICHGYSVRTLVDNQEDIEKLREMEISGEIRPNNNMVEPVIGNLTEVESLLRAFEGCCGVFHTSAFADSAGVSGYTKSIADIEAKVCENVMKASARTPSVKKCVLTSSLLACLWRDGSRQNLSPVVDHECWSDESVCLNKKLWLALGKLKAERAAWSIAMEEGLSLVSICPGLITGPKFFHENSTASIAYLKGAREMFSDGLLATVDVNRLAEAHLCVFEATNRRAVGRFICYDQVIDEEEEAEKLAKQMGLPVNRICGSEFGNTPLRFHLSNRKLSNLMSRTLKPCHNES</sequence>
<dbReference type="GO" id="GO:0006694">
    <property type="term" value="P:steroid biosynthetic process"/>
    <property type="evidence" value="ECO:0007669"/>
    <property type="project" value="InterPro"/>
</dbReference>
<name>A0A7J7D057_TRIWF</name>
<dbReference type="PANTHER" id="PTHR10366:SF483">
    <property type="entry name" value="CINNAMOYL COA REDUCTASE-LIKE PROTEIN"/>
    <property type="match status" value="1"/>
</dbReference>
<keyword evidence="2 3" id="KW-0560">Oxidoreductase</keyword>
<dbReference type="SUPFAM" id="SSF51735">
    <property type="entry name" value="NAD(P)-binding Rossmann-fold domains"/>
    <property type="match status" value="1"/>
</dbReference>
<keyword evidence="1" id="KW-0521">NADP</keyword>
<reference evidence="5 6" key="1">
    <citation type="journal article" date="2020" name="Nat. Commun.">
        <title>Genome of Tripterygium wilfordii and identification of cytochrome P450 involved in triptolide biosynthesis.</title>
        <authorList>
            <person name="Tu L."/>
            <person name="Su P."/>
            <person name="Zhang Z."/>
            <person name="Gao L."/>
            <person name="Wang J."/>
            <person name="Hu T."/>
            <person name="Zhou J."/>
            <person name="Zhang Y."/>
            <person name="Zhao Y."/>
            <person name="Liu Y."/>
            <person name="Song Y."/>
            <person name="Tong Y."/>
            <person name="Lu Y."/>
            <person name="Yang J."/>
            <person name="Xu C."/>
            <person name="Jia M."/>
            <person name="Peters R.J."/>
            <person name="Huang L."/>
            <person name="Gao W."/>
        </authorList>
    </citation>
    <scope>NUCLEOTIDE SEQUENCE [LARGE SCALE GENOMIC DNA]</scope>
    <source>
        <strain evidence="6">cv. XIE 37</strain>
        <tissue evidence="5">Leaf</tissue>
    </source>
</reference>
<proteinExistence type="inferred from homology"/>
<organism evidence="5 6">
    <name type="scientific">Tripterygium wilfordii</name>
    <name type="common">Thunder God vine</name>
    <dbReference type="NCBI Taxonomy" id="458696"/>
    <lineage>
        <taxon>Eukaryota</taxon>
        <taxon>Viridiplantae</taxon>
        <taxon>Streptophyta</taxon>
        <taxon>Embryophyta</taxon>
        <taxon>Tracheophyta</taxon>
        <taxon>Spermatophyta</taxon>
        <taxon>Magnoliopsida</taxon>
        <taxon>eudicotyledons</taxon>
        <taxon>Gunneridae</taxon>
        <taxon>Pentapetalae</taxon>
        <taxon>rosids</taxon>
        <taxon>fabids</taxon>
        <taxon>Celastrales</taxon>
        <taxon>Celastraceae</taxon>
        <taxon>Tripterygium</taxon>
    </lineage>
</organism>
<evidence type="ECO:0000313" key="5">
    <source>
        <dbReference type="EMBL" id="KAF5739619.1"/>
    </source>
</evidence>
<dbReference type="Gene3D" id="3.40.50.720">
    <property type="entry name" value="NAD(P)-binding Rossmann-like Domain"/>
    <property type="match status" value="1"/>
</dbReference>
<keyword evidence="6" id="KW-1185">Reference proteome</keyword>
<dbReference type="OrthoDB" id="2735536at2759"/>
<feature type="domain" description="3-beta hydroxysteroid dehydrogenase/isomerase" evidence="4">
    <location>
        <begin position="60"/>
        <end position="183"/>
    </location>
</feature>
<evidence type="ECO:0000256" key="2">
    <source>
        <dbReference type="ARBA" id="ARBA00023002"/>
    </source>
</evidence>
<comment type="caution">
    <text evidence="5">The sequence shown here is derived from an EMBL/GenBank/DDBJ whole genome shotgun (WGS) entry which is preliminary data.</text>
</comment>
<protein>
    <submittedName>
        <fullName evidence="5">Putative cinnamoyl-CoA reductase</fullName>
    </submittedName>
</protein>
<dbReference type="GO" id="GO:0016616">
    <property type="term" value="F:oxidoreductase activity, acting on the CH-OH group of donors, NAD or NADP as acceptor"/>
    <property type="evidence" value="ECO:0007669"/>
    <property type="project" value="InterPro"/>
</dbReference>
<dbReference type="Pfam" id="PF01073">
    <property type="entry name" value="3Beta_HSD"/>
    <property type="match status" value="1"/>
</dbReference>
<dbReference type="FunCoup" id="A0A7J7D057">
    <property type="interactions" value="23"/>
</dbReference>
<dbReference type="Proteomes" id="UP000593562">
    <property type="component" value="Unassembled WGS sequence"/>
</dbReference>
<evidence type="ECO:0000256" key="3">
    <source>
        <dbReference type="RuleBase" id="RU004475"/>
    </source>
</evidence>
<evidence type="ECO:0000256" key="1">
    <source>
        <dbReference type="ARBA" id="ARBA00022857"/>
    </source>
</evidence>